<organism evidence="1 2">
    <name type="scientific">Mycobacterium phage BrownCNA</name>
    <dbReference type="NCBI Taxonomy" id="1698252"/>
    <lineage>
        <taxon>Viruses</taxon>
        <taxon>Duplodnaviria</taxon>
        <taxon>Heunggongvirae</taxon>
        <taxon>Uroviricota</taxon>
        <taxon>Caudoviricetes</taxon>
        <taxon>Bclasvirinae</taxon>
        <taxon>Coopervirus</taxon>
        <taxon>Coopervirus brownCNA</taxon>
    </lineage>
</organism>
<sequence>MEEARAALKWWRIHRFLAKEYALSKLQTDLLMAALATAVDTLTEAAAK</sequence>
<evidence type="ECO:0000313" key="2">
    <source>
        <dbReference type="Proteomes" id="UP000201833"/>
    </source>
</evidence>
<protein>
    <submittedName>
        <fullName evidence="1">Uncharacterized protein</fullName>
    </submittedName>
</protein>
<name>A0A0K1Y6K2_9CAUD</name>
<dbReference type="KEGG" id="vg:26641249"/>
<reference evidence="2" key="1">
    <citation type="submission" date="2015-07" db="EMBL/GenBank/DDBJ databases">
        <authorList>
            <person name="Peister A."/>
            <person name="Blumer L.S."/>
            <person name="Brown G.E."/>
            <person name="Attia A.B."/>
            <person name="Bradley K.A."/>
            <person name="Cerda N.J."/>
            <person name="Comeaux R.M."/>
            <person name="Delaney R."/>
            <person name="Fowler D.R."/>
            <person name="Garner J.A."/>
            <person name="McGary K.L."/>
            <person name="Moore J.H."/>
            <person name="Morris L.K."/>
            <person name="Powell E.M."/>
            <person name="Williams C.L."/>
            <person name="Williams R.L."/>
            <person name="Wilson J.B."/>
            <person name="Witherspoon E.J."/>
            <person name="Bolles M.R."/>
            <person name="Garrick M."/>
            <person name="Lowe A.R."/>
            <person name="Delesalle V.A."/>
            <person name="Bradley K.W."/>
            <person name="Asai D.J."/>
            <person name="Bowman C.A."/>
            <person name="Russell D.A."/>
            <person name="Pope W.H."/>
            <person name="Jacobs-Sera D."/>
            <person name="Hendrix R.W."/>
            <person name="Hatfull G.F."/>
        </authorList>
    </citation>
    <scope>NUCLEOTIDE SEQUENCE [LARGE SCALE GENOMIC DNA]</scope>
</reference>
<proteinExistence type="predicted"/>
<dbReference type="GeneID" id="26641249"/>
<dbReference type="RefSeq" id="YP_009214925.1">
    <property type="nucleotide sequence ID" value="NC_028968.1"/>
</dbReference>
<gene>
    <name evidence="1" type="ORF">SEA_BROWNCNA_8</name>
</gene>
<accession>A0A0K1Y6K2</accession>
<dbReference type="EMBL" id="KT270441">
    <property type="protein sequence ID" value="AKY02721.1"/>
    <property type="molecule type" value="Genomic_DNA"/>
</dbReference>
<evidence type="ECO:0000313" key="1">
    <source>
        <dbReference type="EMBL" id="AKY02721.1"/>
    </source>
</evidence>
<keyword evidence="2" id="KW-1185">Reference proteome</keyword>
<dbReference type="Proteomes" id="UP000201833">
    <property type="component" value="Segment"/>
</dbReference>